<dbReference type="RefSeq" id="WP_047118885.1">
    <property type="nucleotide sequence ID" value="NZ_POAF01000007.1"/>
</dbReference>
<keyword evidence="1" id="KW-0808">Transferase</keyword>
<dbReference type="Pfam" id="PF13692">
    <property type="entry name" value="Glyco_trans_1_4"/>
    <property type="match status" value="1"/>
</dbReference>
<dbReference type="Proteomes" id="UP000252167">
    <property type="component" value="Unassembled WGS sequence"/>
</dbReference>
<dbReference type="Gene3D" id="3.40.50.2000">
    <property type="entry name" value="Glycogen Phosphorylase B"/>
    <property type="match status" value="2"/>
</dbReference>
<reference evidence="1 2" key="1">
    <citation type="submission" date="2018-01" db="EMBL/GenBank/DDBJ databases">
        <title>Glutamicibacter soli strain NHPC-3 Whole genome sequence and assembly.</title>
        <authorList>
            <person name="Choudhury P."/>
            <person name="Gupta D."/>
            <person name="Sengupta K."/>
            <person name="Jawed A."/>
            <person name="Sultana N."/>
            <person name="Saha P."/>
        </authorList>
    </citation>
    <scope>NUCLEOTIDE SEQUENCE [LARGE SCALE GENOMIC DNA]</scope>
    <source>
        <strain evidence="1 2">NHPC-3</strain>
    </source>
</reference>
<dbReference type="GO" id="GO:0016740">
    <property type="term" value="F:transferase activity"/>
    <property type="evidence" value="ECO:0007669"/>
    <property type="project" value="UniProtKB-KW"/>
</dbReference>
<sequence>MRILVFPHDFGIGGSQLNAVEIAATLRDQGHECVIFGNPGQLNGRISELGLEYIEAPRPRVRPTPSIVKALVQIIDERDIQILHGFEWPPSLECAIASHLRPATRHVSTVMSMSVAPFIPRTTPLIVGTEAIAHHERESGRSIVTVQEPPVDLDHNSLGAVGSTDAFFERWNLSHQAFTVAVVSRLAPELKLEGILAAIKALPLLGSNQPVQLVIVGDGPSEPEVRAAIESAGLGATPHRVVMTGSLNDPREAYAAADVVLGMGGSALRAMAFEKPLIVQGENGYWKLLTSRSLPDFRWHGWYGRGDSLHAGPERLAKILDQLIADAVLRERLGQFSLETVLEHYSLERAAQIQLEAYEAALNSSPQRANERLHGLASLYKLANYEFRRRWSNLRGRTIKDDDFNASPIVTERPQVHRVGAE</sequence>
<gene>
    <name evidence="1" type="ORF">C1H84_14690</name>
</gene>
<name>A0A365YAR3_9MICC</name>
<keyword evidence="2" id="KW-1185">Reference proteome</keyword>
<accession>A0A365YAR3</accession>
<comment type="caution">
    <text evidence="1">The sequence shown here is derived from an EMBL/GenBank/DDBJ whole genome shotgun (WGS) entry which is preliminary data.</text>
</comment>
<dbReference type="SUPFAM" id="SSF53756">
    <property type="entry name" value="UDP-Glycosyltransferase/glycogen phosphorylase"/>
    <property type="match status" value="1"/>
</dbReference>
<dbReference type="AlphaFoldDB" id="A0A365YAR3"/>
<dbReference type="EMBL" id="POAF01000007">
    <property type="protein sequence ID" value="RBL99658.1"/>
    <property type="molecule type" value="Genomic_DNA"/>
</dbReference>
<proteinExistence type="predicted"/>
<organism evidence="1 2">
    <name type="scientific">Glutamicibacter soli</name>
    <dbReference type="NCBI Taxonomy" id="453836"/>
    <lineage>
        <taxon>Bacteria</taxon>
        <taxon>Bacillati</taxon>
        <taxon>Actinomycetota</taxon>
        <taxon>Actinomycetes</taxon>
        <taxon>Micrococcales</taxon>
        <taxon>Micrococcaceae</taxon>
        <taxon>Glutamicibacter</taxon>
    </lineage>
</organism>
<dbReference type="PANTHER" id="PTHR12526">
    <property type="entry name" value="GLYCOSYLTRANSFERASE"/>
    <property type="match status" value="1"/>
</dbReference>
<protein>
    <submittedName>
        <fullName evidence="1">Group 1 glycosyl transferase</fullName>
    </submittedName>
</protein>
<evidence type="ECO:0000313" key="1">
    <source>
        <dbReference type="EMBL" id="RBL99658.1"/>
    </source>
</evidence>
<evidence type="ECO:0000313" key="2">
    <source>
        <dbReference type="Proteomes" id="UP000252167"/>
    </source>
</evidence>